<proteinExistence type="predicted"/>
<dbReference type="EMBL" id="BQKY01000007">
    <property type="protein sequence ID" value="GJN90578.1"/>
    <property type="molecule type" value="Genomic_DNA"/>
</dbReference>
<protein>
    <recommendedName>
        <fullName evidence="4">Proteophosphoglycan ppg4</fullName>
    </recommendedName>
</protein>
<feature type="compositionally biased region" description="Low complexity" evidence="1">
    <location>
        <begin position="260"/>
        <end position="271"/>
    </location>
</feature>
<feature type="compositionally biased region" description="Acidic residues" evidence="1">
    <location>
        <begin position="219"/>
        <end position="229"/>
    </location>
</feature>
<feature type="compositionally biased region" description="Polar residues" evidence="1">
    <location>
        <begin position="18"/>
        <end position="30"/>
    </location>
</feature>
<feature type="compositionally biased region" description="Basic and acidic residues" evidence="1">
    <location>
        <begin position="296"/>
        <end position="311"/>
    </location>
</feature>
<evidence type="ECO:0000313" key="3">
    <source>
        <dbReference type="Proteomes" id="UP001342314"/>
    </source>
</evidence>
<comment type="caution">
    <text evidence="2">The sequence shown here is derived from an EMBL/GenBank/DDBJ whole genome shotgun (WGS) entry which is preliminary data.</text>
</comment>
<name>A0AAV5GPI5_9BASI</name>
<gene>
    <name evidence="2" type="ORF">Rhopal_003590-T1</name>
</gene>
<sequence length="751" mass="80005">MHGLLASEHAPAPGPSRFTLSSANLASHTSAHPARPSRTVQQYLAHPANVQGAYDLAPIDDDDLVREFDGVRTPPEVRRLLLANAEGSAAASWSGEVREGRVKDHARDEALVLHPFGNDGPLARKRSLADSAAAPRERKKPLVADALRGRNRSSAPASLVLAAQGDTVGKENAAPDSAASSVLVPRMQRLSEGCKKGKGKEKEVVRDGRKGKGGKLREEAEEQDQLDEIEERLRARRERRRAKALIRKDLTLSSTAVGTAAAAKVKVAQRARQTDNESSEEEDGQEHGRGKKRKRETKERESRKRVQELGKPKNVGPERLTLKPKPVLGIFNQGKASQRTKVGKKQHHDFAFSELAFLNPPLPPSPSTLSSSSLHADDVDDAHATNRKGRPSATAGPAPGHTGQPRTYGSKAPRRRSSAAGPTLSRNAALPAIVAAEKVATAQAQEKSEQRPRPLRFSHVEIPSSRHSAPPRAEQPAQRSGLSAGGVDGASAATGESALSAASLARRKREKEERAAATAQDAGEAVDDHFSALEGSGMDLGTYVADHGASALDMRQGQAPPPDSSALGTDSVERILTEIEDLASLSGVGAAATMRVAGHDGAEVSAEQAAPDIMHDDGLDGGLFQSFQDNYPDDPRHECPDQGAPLDTIDDDMDDRSPAFDSLEASPAMFPVQDFVGPASTFGLAGDIASPAPALVHAPPIFARSRYTMHGRAPLEQAPGFRGGSATAPLDLNDDATFREAMKRQWPRTRC</sequence>
<reference evidence="2 3" key="1">
    <citation type="submission" date="2021-12" db="EMBL/GenBank/DDBJ databases">
        <title>High titer production of polyol ester of fatty acids by Rhodotorula paludigena BS15 towards product separation-free biomass refinery.</title>
        <authorList>
            <person name="Mano J."/>
            <person name="Ono H."/>
            <person name="Tanaka T."/>
            <person name="Naito K."/>
            <person name="Sushida H."/>
            <person name="Ike M."/>
            <person name="Tokuyasu K."/>
            <person name="Kitaoka M."/>
        </authorList>
    </citation>
    <scope>NUCLEOTIDE SEQUENCE [LARGE SCALE GENOMIC DNA]</scope>
    <source>
        <strain evidence="2 3">BS15</strain>
    </source>
</reference>
<dbReference type="Proteomes" id="UP001342314">
    <property type="component" value="Unassembled WGS sequence"/>
</dbReference>
<dbReference type="AlphaFoldDB" id="A0AAV5GPI5"/>
<evidence type="ECO:0000313" key="2">
    <source>
        <dbReference type="EMBL" id="GJN90578.1"/>
    </source>
</evidence>
<organism evidence="2 3">
    <name type="scientific">Rhodotorula paludigena</name>
    <dbReference type="NCBI Taxonomy" id="86838"/>
    <lineage>
        <taxon>Eukaryota</taxon>
        <taxon>Fungi</taxon>
        <taxon>Dikarya</taxon>
        <taxon>Basidiomycota</taxon>
        <taxon>Pucciniomycotina</taxon>
        <taxon>Microbotryomycetes</taxon>
        <taxon>Sporidiobolales</taxon>
        <taxon>Sporidiobolaceae</taxon>
        <taxon>Rhodotorula</taxon>
    </lineage>
</organism>
<evidence type="ECO:0008006" key="4">
    <source>
        <dbReference type="Google" id="ProtNLM"/>
    </source>
</evidence>
<feature type="region of interest" description="Disordered" evidence="1">
    <location>
        <begin position="1"/>
        <end position="37"/>
    </location>
</feature>
<accession>A0AAV5GPI5</accession>
<keyword evidence="3" id="KW-1185">Reference proteome</keyword>
<feature type="compositionally biased region" description="Basic and acidic residues" evidence="1">
    <location>
        <begin position="192"/>
        <end position="218"/>
    </location>
</feature>
<evidence type="ECO:0000256" key="1">
    <source>
        <dbReference type="SAM" id="MobiDB-lite"/>
    </source>
</evidence>
<feature type="compositionally biased region" description="Low complexity" evidence="1">
    <location>
        <begin position="489"/>
        <end position="504"/>
    </location>
</feature>
<feature type="region of interest" description="Disordered" evidence="1">
    <location>
        <begin position="242"/>
        <end position="525"/>
    </location>
</feature>
<feature type="region of interest" description="Disordered" evidence="1">
    <location>
        <begin position="170"/>
        <end position="229"/>
    </location>
</feature>
<feature type="compositionally biased region" description="Basic and acidic residues" evidence="1">
    <location>
        <begin position="375"/>
        <end position="384"/>
    </location>
</feature>